<sequence>MHTHTHTCTHAHGRFHIYRTSSSVLSPTIIQKAGGRRGSTAPSSLSALEEASVRGGGVGGLPGGGAFRDIDTRSPLDALLVKTARTPDPGAPNGWRELGGGSRREVCAVEKLRLRGVCLDEAREARRSL</sequence>
<gene>
    <name evidence="1" type="ORF">E2C01_088841</name>
</gene>
<comment type="caution">
    <text evidence="1">The sequence shown here is derived from an EMBL/GenBank/DDBJ whole genome shotgun (WGS) entry which is preliminary data.</text>
</comment>
<proteinExistence type="predicted"/>
<dbReference type="AlphaFoldDB" id="A0A5B7J784"/>
<protein>
    <submittedName>
        <fullName evidence="1">Uncharacterized protein</fullName>
    </submittedName>
</protein>
<reference evidence="1 2" key="1">
    <citation type="submission" date="2019-05" db="EMBL/GenBank/DDBJ databases">
        <title>Another draft genome of Portunus trituberculatus and its Hox gene families provides insights of decapod evolution.</title>
        <authorList>
            <person name="Jeong J.-H."/>
            <person name="Song I."/>
            <person name="Kim S."/>
            <person name="Choi T."/>
            <person name="Kim D."/>
            <person name="Ryu S."/>
            <person name="Kim W."/>
        </authorList>
    </citation>
    <scope>NUCLEOTIDE SEQUENCE [LARGE SCALE GENOMIC DNA]</scope>
    <source>
        <tissue evidence="1">Muscle</tissue>
    </source>
</reference>
<name>A0A5B7J784_PORTR</name>
<organism evidence="1 2">
    <name type="scientific">Portunus trituberculatus</name>
    <name type="common">Swimming crab</name>
    <name type="synonym">Neptunus trituberculatus</name>
    <dbReference type="NCBI Taxonomy" id="210409"/>
    <lineage>
        <taxon>Eukaryota</taxon>
        <taxon>Metazoa</taxon>
        <taxon>Ecdysozoa</taxon>
        <taxon>Arthropoda</taxon>
        <taxon>Crustacea</taxon>
        <taxon>Multicrustacea</taxon>
        <taxon>Malacostraca</taxon>
        <taxon>Eumalacostraca</taxon>
        <taxon>Eucarida</taxon>
        <taxon>Decapoda</taxon>
        <taxon>Pleocyemata</taxon>
        <taxon>Brachyura</taxon>
        <taxon>Eubrachyura</taxon>
        <taxon>Portunoidea</taxon>
        <taxon>Portunidae</taxon>
        <taxon>Portuninae</taxon>
        <taxon>Portunus</taxon>
    </lineage>
</organism>
<evidence type="ECO:0000313" key="2">
    <source>
        <dbReference type="Proteomes" id="UP000324222"/>
    </source>
</evidence>
<keyword evidence="2" id="KW-1185">Reference proteome</keyword>
<dbReference type="Proteomes" id="UP000324222">
    <property type="component" value="Unassembled WGS sequence"/>
</dbReference>
<accession>A0A5B7J784</accession>
<evidence type="ECO:0000313" key="1">
    <source>
        <dbReference type="EMBL" id="MPC93701.1"/>
    </source>
</evidence>
<dbReference type="EMBL" id="VSRR010095781">
    <property type="protein sequence ID" value="MPC93701.1"/>
    <property type="molecule type" value="Genomic_DNA"/>
</dbReference>